<dbReference type="Proteomes" id="UP001634394">
    <property type="component" value="Unassembled WGS sequence"/>
</dbReference>
<evidence type="ECO:0000313" key="3">
    <source>
        <dbReference type="EMBL" id="KAL3842480.1"/>
    </source>
</evidence>
<reference evidence="2 4" key="1">
    <citation type="submission" date="2024-11" db="EMBL/GenBank/DDBJ databases">
        <title>Chromosome-level genome assembly of the freshwater bivalve Anodonta woodiana.</title>
        <authorList>
            <person name="Chen X."/>
        </authorList>
    </citation>
    <scope>NUCLEOTIDE SEQUENCE [LARGE SCALE GENOMIC DNA]</scope>
    <source>
        <strain evidence="2">MN2024</strain>
        <tissue evidence="2">Gills</tissue>
    </source>
</reference>
<gene>
    <name evidence="2" type="ORF">ACJMK2_020475</name>
    <name evidence="3" type="ORF">ACJMK2_020487</name>
</gene>
<accession>A0ABD3TZ98</accession>
<keyword evidence="4" id="KW-1185">Reference proteome</keyword>
<name>A0ABD3TZ98_SINWO</name>
<feature type="chain" id="PRO_5044725027" evidence="1">
    <location>
        <begin position="20"/>
        <end position="132"/>
    </location>
</feature>
<dbReference type="EMBL" id="JBJQND010000017">
    <property type="protein sequence ID" value="KAL3842480.1"/>
    <property type="molecule type" value="Genomic_DNA"/>
</dbReference>
<dbReference type="EMBL" id="JBJQND010000017">
    <property type="protein sequence ID" value="KAL3842466.1"/>
    <property type="molecule type" value="Genomic_DNA"/>
</dbReference>
<evidence type="ECO:0000256" key="1">
    <source>
        <dbReference type="SAM" id="SignalP"/>
    </source>
</evidence>
<dbReference type="AlphaFoldDB" id="A0ABD3TZ98"/>
<comment type="caution">
    <text evidence="2">The sequence shown here is derived from an EMBL/GenBank/DDBJ whole genome shotgun (WGS) entry which is preliminary data.</text>
</comment>
<feature type="signal peptide" evidence="1">
    <location>
        <begin position="1"/>
        <end position="19"/>
    </location>
</feature>
<sequence length="132" mass="13588">MYHLLTAAISVAVISSCLGQGYPFINPFADVDTPDASDLLYLHGNTALTGTAGGVPNSAGSVAPQGYAHTLGLLLGQRLCDASICRLRGCPDEMVQPTGMCICKSDMCDVSPLQLGGALGQRSALNYGNILG</sequence>
<evidence type="ECO:0000313" key="4">
    <source>
        <dbReference type="Proteomes" id="UP001634394"/>
    </source>
</evidence>
<evidence type="ECO:0000313" key="2">
    <source>
        <dbReference type="EMBL" id="KAL3842466.1"/>
    </source>
</evidence>
<proteinExistence type="predicted"/>
<keyword evidence="1" id="KW-0732">Signal</keyword>
<organism evidence="2 4">
    <name type="scientific">Sinanodonta woodiana</name>
    <name type="common">Chinese pond mussel</name>
    <name type="synonym">Anodonta woodiana</name>
    <dbReference type="NCBI Taxonomy" id="1069815"/>
    <lineage>
        <taxon>Eukaryota</taxon>
        <taxon>Metazoa</taxon>
        <taxon>Spiralia</taxon>
        <taxon>Lophotrochozoa</taxon>
        <taxon>Mollusca</taxon>
        <taxon>Bivalvia</taxon>
        <taxon>Autobranchia</taxon>
        <taxon>Heteroconchia</taxon>
        <taxon>Palaeoheterodonta</taxon>
        <taxon>Unionida</taxon>
        <taxon>Unionoidea</taxon>
        <taxon>Unionidae</taxon>
        <taxon>Unioninae</taxon>
        <taxon>Sinanodonta</taxon>
    </lineage>
</organism>
<protein>
    <submittedName>
        <fullName evidence="2">Uncharacterized protein</fullName>
    </submittedName>
</protein>